<evidence type="ECO:0000313" key="3">
    <source>
        <dbReference type="EMBL" id="CDR37065.1"/>
    </source>
</evidence>
<dbReference type="InterPro" id="IPR046368">
    <property type="entry name" value="Tag1"/>
</dbReference>
<feature type="compositionally biased region" description="Low complexity" evidence="1">
    <location>
        <begin position="36"/>
        <end position="49"/>
    </location>
</feature>
<feature type="region of interest" description="Disordered" evidence="1">
    <location>
        <begin position="3435"/>
        <end position="3467"/>
    </location>
</feature>
<reference evidence="3" key="1">
    <citation type="journal article" date="2014" name="Genome Announc.">
        <title>Draft genome sequence of Rhodosporidium toruloides CECT1137, an oleaginous yeast of biotechnological interest.</title>
        <authorList>
            <person name="Morin N."/>
            <person name="Calcas X."/>
            <person name="Devillers H."/>
            <person name="Durrens P."/>
            <person name="Sherman D.J."/>
            <person name="Nicaud J.-M."/>
            <person name="Neuveglise C."/>
        </authorList>
    </citation>
    <scope>NUCLEOTIDE SEQUENCE</scope>
    <source>
        <strain evidence="3">CECT1137</strain>
    </source>
</reference>
<organism evidence="3">
    <name type="scientific">Rhodotorula toruloides</name>
    <name type="common">Yeast</name>
    <name type="synonym">Rhodosporidium toruloides</name>
    <dbReference type="NCBI Taxonomy" id="5286"/>
    <lineage>
        <taxon>Eukaryota</taxon>
        <taxon>Fungi</taxon>
        <taxon>Dikarya</taxon>
        <taxon>Basidiomycota</taxon>
        <taxon>Pucciniomycotina</taxon>
        <taxon>Microbotryomycetes</taxon>
        <taxon>Sporidiobolales</taxon>
        <taxon>Sporidiobolaceae</taxon>
        <taxon>Rhodotorula</taxon>
    </lineage>
</organism>
<sequence length="3467" mass="364028">MWPAKPQTAATHEPFRNHDEPASMGDDQYLRARRPGSVGSSAGGHSAESQTGLIGAGAPVARHSSQSTNGTAGNGTGRAGAVGAGAYDDGLDDSYKGGMPIGLLAALGTPYAKKPIYKSKKFLILCPILTFGALAIGILLLVFPILRAVALHTLSTSVLHIDASNITSPTNSTFTLTLQGQVKKVGIFPAHLYFHRPVRAYWVSPKNTSREIQIGHFNLDYIGVAAGHGRIKQQTKFFIDDEPGFTEFAQYLITQDQFTWRLKSTEVQAKAFGFIPANHLDFTKDLTLPAMANFTNIEIKDFQLPGDDPAGGISLSVVTSLTNPSSFGIEIGVLSVSLFYGDLLLGPAHTSGPVNLTAGVNYVHLVGRLLPYENDNAALQKLGTLFSAYLNGDTIPVQARGLSIDLPGGENIAWLTAGISALTLNVPLKSPTGRIAPITGITIQELSLQFDPSQPYAPQANSSAVSATFGLPFGFSLNIVRLQNDFGIVDNRTIVASLSTPYGSSNTTITSRNAGYTLGDITLDLPKAPLTIGPAYTDHLAFDQFTYDLTTTNGSRFLLVGNTSAVTDTPLGQVALTDIGFTVPAGLIGLESLKTYPTIIESVDVLGGTPDAILLNISVGLTNPSNLDLQVGNVTFQLFNGDSFLGTTVLPDLHLTTGFQTRPSVGYFQANNNQGSLDTLTAFVTGNDTQLQISGFNGSTATESLTQAFMALHLNATLPGLKTKLLNYANLTVLPTTGVTNDFADSTVSLANPFTAPLNIKNIQSNITSFGLFVGSIVTDTNFASAGHSNTDSPTLPFNLNLYPPDIFSLLRALAVEQGMATDQIDGIVKLGGYQYVPTTPSPTSSRRVKRSQEYDAYGYLDGLDGSPEGLAQIGNETGDALVFSQESKRSLEKRNLYTGFDLPSYVLKAFSGLKVNVDLLTTLNIGEYTTSLKYSQPGVAAYTDSSLTLLLPVLARPIVQKIVDEASLGVDTVMITNPTTPSFQAGLVGNIRNSGPFDAVIAFAEGLTVAWNGQPLGQIAMPNVSLVADVGADLNLEAAFNVADVGHLTDFTGYLLTEPSFTWQIYGQNLEVSALGITVGGISIMKDVVLTGMNGFKNLVTIESFDLPYNDPAGGIHLTLQTQLTNPSSVGVALAGIGFQNFFGATNIGPAASNGSFALTPKSTIQLPLVGRLIPQSDPKALADVSTIFNGFVHGVPSELVVHGDSAGNTASWLETGIKNLAIPVILPAAQNLQVISGININSLTLQFSQSDPWNPGFTTTDTIASFGLPFAFPVDITSLASKIYSADTGSGKRAKRANGDFALLDIPSNPAKTDVVARTIVLAFANVPFASVDNNLFASFLTQVTDDVSKTFQLHGAADTVAGTAVGPLNLDGIAFSVSTSLLGLQGLNAQPATVSDLDVYHGYSNYLQINVNAHLYNPSNITIGTGDVAFGLNFQNQQIGTANINNLVLAPGVNVVPTAVHYEPHGGDAQAAGQLLLENYIQDVNSSTIIQGTDSTTPIDSLKPALKTIQLGTIIPAYTQNLITQAALTFPIDIATTNKASTKVTLQNPFTAQVNLLQVLANATYGDNYLGQVNTKPNPVFSTAGHSTATSQDLPFTLNTDPKALIRFLEAVAAANGVDLGILVPEFNYVLGLDSTASSVTTTVNTQPETCAPTGTTKLVQGLILAAVKNLKTNLTIQSTVKLDDFQTPLDFNQFNVPTVLDDSVLYLTGILGKTIVSHIVDGTALTFTTGQVTDLTNSGFKVALTGSLLNAGPFDALIEFPQGVQVIYKGNHIADLALPPICSSGGSGVPNLQTTATLTITDKGRFTGFATDLLLNPDFTWTITTNKLRVYALQTIFDNVSLTKDVSFKAFDGLPGVTITRPDFPSDSPHGIALKTETAIPSLSNLGVQLGTATFIANFQGVEVGPISANDLTLAPLATTDAVLTGEVLRQTSSKGLNTLGVLFSQFLQGVNQTLDVTGQEVVSPAQPDSPVDWLSAAFKKLTIHVTLPGGHYDIIHSVTLQDLTIQITDQSEAYAVPTSNNRTVAIYQNPFGFSLTAIAAGGDFYINYNGVDTALLPLPVAKSVSAETSTGNNATLVLDFKKQILTSLNTGSFNDFFNAVTNTADVSFNLHGGANVTAQTNAGNIPISGIPFSVGTSLAGIQSLNARPTVVSNLDVHHGYPTYLQILADATLFNPSQITVITNDVNFGLDFMDQIIGTVVIGNLLLIPDTNVLGTEVRYAPTGGASTAAGMVLLANYIQGITSNVAIAGTPNTTPYGSLQEALGSIKIQTSIPPIHQLLVTKASLSFPIDIADTGIAEASFDLSNPFTASINLQALVANATYDTFYLGQINQQPLNPEISAPGHKNITSRKVPFQLTDDPKFLINFLIAVAKANGVDLGILLPEFQYVLSEASTATSVTSKVNTGKETCTPTGTTKEVQNIILAAVKNLKTDLGIQSTVALDDFVTPLNFAQNGVPTVLDDSVLYLTGLLGRTIVSHIVDQAELTFSGGNVTDITDNGFKVALTGSLLNAGPFDALIEFPDGVDVLFQGNKIANIKLPPICSAGGSGVPDYKTTGTLTITDQGGFTSFASYLLNNPSFTWVITSNTVQVYALQTIFSNVTLTKNVTFQALNKLPGVKLTNPDFPGDASNGIELTVDSTIPSMSNLGFELGTVNFISSYHGSEIGPVHGSGLTLAPMATTPLPLEGTIIYRNDPAGVAALGEVFSQFLMGKEVPLDVTGDSVITPAQPGSPVSWLSAAFKTLTLNVTLPGKQFDIISAISIKDLIVTVTQPSEAYAALVQSNETDVTYKNPYKFSLQAIQAGGDFIINYGGSDAGQLEVPVQDVVSSQTSTGNPADLVLAIRQPGPLVAINQGTYNNFFAAITLQSNVGFTLHGGANVTARTKAGDIPISGIPFSNIQTTFPGINGFGGKATIPETPVVIGGGSGDPFNPSPGGEFLRITLSTILDNPAPLVLHTNDASFEVIYKGTQVGRAYINPLDLYKGSNTLPTEFHYQPANPGDATAEDLLTQYLETKGQIPLTIQGDGTSTPYGSLVEAFTGVHLETSFPGQGIPLVHDIQIFVDFVTAFCNNTATFDFRINDNLKTYITILTLSGTASQNGVVYATFDYTFANPTTTNAGENPGPYTEQVLAKLPQGAAGSLPLLVNSAQGVDIDITSKVSIGGYVAPSFKYSQKAVPYTVVITAGGSTVQGGLLGALVGFFGELGSLFTCIGGALSPKGPIPGLLSTLLHITAPISSIVSVVRSDVSSVISGVTSVVGSVTPEVGSVVSGVTSLAGSVVRDVTSVLPTPAASAVGAATSVAGAAAGAATSAAGGLVSKAAGAVGSVAGGLGLRERDQLALEDVFAQPTPTAVPVHTGGNFGAVDDLTPTSTVEADAASPTITPTPIVQTYTPLRPEDSLAIAAYQGGVDPAVFSRVLKKYGYELGEDVQVYRQKREEREREAKLKKRTEEVEKAQKKKRWGSRTH</sequence>
<evidence type="ECO:0000256" key="1">
    <source>
        <dbReference type="SAM" id="MobiDB-lite"/>
    </source>
</evidence>
<feature type="region of interest" description="Disordered" evidence="1">
    <location>
        <begin position="1"/>
        <end position="79"/>
    </location>
</feature>
<dbReference type="PANTHER" id="PTHR35895">
    <property type="entry name" value="CHROMOSOME 16, WHOLE GENOME SHOTGUN SEQUENCE"/>
    <property type="match status" value="1"/>
</dbReference>
<accession>A0A061ANZ2</accession>
<feature type="transmembrane region" description="Helical" evidence="2">
    <location>
        <begin position="122"/>
        <end position="146"/>
    </location>
</feature>
<dbReference type="EMBL" id="LK052937">
    <property type="protein sequence ID" value="CDR37065.1"/>
    <property type="molecule type" value="Genomic_DNA"/>
</dbReference>
<dbReference type="OrthoDB" id="10039566at2759"/>
<feature type="compositionally biased region" description="Basic and acidic residues" evidence="1">
    <location>
        <begin position="3435"/>
        <end position="3456"/>
    </location>
</feature>
<evidence type="ECO:0000256" key="2">
    <source>
        <dbReference type="SAM" id="Phobius"/>
    </source>
</evidence>
<feature type="compositionally biased region" description="Basic residues" evidence="1">
    <location>
        <begin position="3457"/>
        <end position="3467"/>
    </location>
</feature>
<dbReference type="PANTHER" id="PTHR35895:SF1">
    <property type="entry name" value="LIPID-BINDING SERUM GLYCOPROTEIN C-TERMINAL DOMAIN-CONTAINING PROTEIN"/>
    <property type="match status" value="1"/>
</dbReference>
<name>A0A061ANZ2_RHOTO</name>
<keyword evidence="2" id="KW-1133">Transmembrane helix</keyword>
<dbReference type="InterPro" id="IPR022185">
    <property type="entry name" value="DUF3712"/>
</dbReference>
<keyword evidence="2" id="KW-0812">Transmembrane</keyword>
<protein>
    <submittedName>
        <fullName evidence="3">RHTO0S02e10374g1_1</fullName>
    </submittedName>
</protein>
<dbReference type="GO" id="GO:0000329">
    <property type="term" value="C:fungal-type vacuole membrane"/>
    <property type="evidence" value="ECO:0007669"/>
    <property type="project" value="InterPro"/>
</dbReference>
<proteinExistence type="predicted"/>
<gene>
    <name evidence="3" type="ORF">RHTO0S_02e10374g</name>
</gene>
<dbReference type="Pfam" id="PF12505">
    <property type="entry name" value="DUF3712"/>
    <property type="match status" value="7"/>
</dbReference>
<keyword evidence="2" id="KW-0472">Membrane</keyword>